<dbReference type="RefSeq" id="WP_134565569.1">
    <property type="nucleotide sequence ID" value="NZ_SOFP01000019.1"/>
</dbReference>
<evidence type="ECO:0000313" key="2">
    <source>
        <dbReference type="Proteomes" id="UP000298412"/>
    </source>
</evidence>
<keyword evidence="2" id="KW-1185">Reference proteome</keyword>
<gene>
    <name evidence="1" type="ORF">E3O19_04325</name>
</gene>
<comment type="caution">
    <text evidence="1">The sequence shown here is derived from an EMBL/GenBank/DDBJ whole genome shotgun (WGS) entry which is preliminary data.</text>
</comment>
<protein>
    <recommendedName>
        <fullName evidence="3">Nucleotidyl transferase AbiEii/AbiGii toxin family protein</fullName>
    </recommendedName>
</protein>
<sequence length="249" mass="26148">MATSNADDAAYRALADVAEITKQIDDVRIVGGHMASLLLTAFPVRGAVLRRTADADAAVSTSVAASGRIHRALVEAGYTDTSGNHYVKGDLEIDILVPSDGARFETATVGGRGFDAAPGLRLAFSVDPIVLDVGVLLTDGTPLDFVVRVPPVELALIFKAYAAQSRHAPKDITDLYNLLSIAFEYPVDEIGGWKIGTIPVSGTRLDAARILHALADSARQSLVVANAGVPADRLAALIRALVARPMPEA</sequence>
<proteinExistence type="predicted"/>
<dbReference type="AlphaFoldDB" id="A0A4R8WVM7"/>
<name>A0A4R8WVM7_9MICO</name>
<dbReference type="EMBL" id="SOFP01000019">
    <property type="protein sequence ID" value="TFC18751.1"/>
    <property type="molecule type" value="Genomic_DNA"/>
</dbReference>
<reference evidence="1 2" key="1">
    <citation type="submission" date="2019-03" db="EMBL/GenBank/DDBJ databases">
        <title>Genomics of glacier-inhabiting Cryobacterium strains.</title>
        <authorList>
            <person name="Liu Q."/>
            <person name="Xin Y.-H."/>
        </authorList>
    </citation>
    <scope>NUCLEOTIDE SEQUENCE [LARGE SCALE GENOMIC DNA]</scope>
    <source>
        <strain evidence="1 2">MDT1-3</strain>
    </source>
</reference>
<dbReference type="Proteomes" id="UP000298412">
    <property type="component" value="Unassembled WGS sequence"/>
</dbReference>
<dbReference type="OrthoDB" id="4793208at2"/>
<accession>A0A4R8WVM7</accession>
<evidence type="ECO:0000313" key="1">
    <source>
        <dbReference type="EMBL" id="TFC18751.1"/>
    </source>
</evidence>
<evidence type="ECO:0008006" key="3">
    <source>
        <dbReference type="Google" id="ProtNLM"/>
    </source>
</evidence>
<organism evidence="1 2">
    <name type="scientific">Cryobacterium algoritolerans</name>
    <dbReference type="NCBI Taxonomy" id="1259184"/>
    <lineage>
        <taxon>Bacteria</taxon>
        <taxon>Bacillati</taxon>
        <taxon>Actinomycetota</taxon>
        <taxon>Actinomycetes</taxon>
        <taxon>Micrococcales</taxon>
        <taxon>Microbacteriaceae</taxon>
        <taxon>Cryobacterium</taxon>
    </lineage>
</organism>